<feature type="non-terminal residue" evidence="1">
    <location>
        <position position="1"/>
    </location>
</feature>
<comment type="caution">
    <text evidence="1">The sequence shown here is derived from an EMBL/GenBank/DDBJ whole genome shotgun (WGS) entry which is preliminary data.</text>
</comment>
<accession>A0ACA9KQA4</accession>
<protein>
    <submittedName>
        <fullName evidence="1">16598_t:CDS:1</fullName>
    </submittedName>
</protein>
<dbReference type="EMBL" id="CAJVPW010001578">
    <property type="protein sequence ID" value="CAG8487396.1"/>
    <property type="molecule type" value="Genomic_DNA"/>
</dbReference>
<sequence length="85" mass="9403">VRCENKLVTLELPETVVDTDLFALRLLACFQNEDLLNLPIQEAALPKMEREIKVKLGCISNGSGSSVSKLPSRYAMLHSSLLMLS</sequence>
<gene>
    <name evidence="1" type="ORF">SPELUC_LOCUS2400</name>
</gene>
<reference evidence="1" key="1">
    <citation type="submission" date="2021-06" db="EMBL/GenBank/DDBJ databases">
        <authorList>
            <person name="Kallberg Y."/>
            <person name="Tangrot J."/>
            <person name="Rosling A."/>
        </authorList>
    </citation>
    <scope>NUCLEOTIDE SEQUENCE</scope>
    <source>
        <strain evidence="1">28 12/20/2015</strain>
    </source>
</reference>
<organism evidence="1 2">
    <name type="scientific">Cetraspora pellucida</name>
    <dbReference type="NCBI Taxonomy" id="1433469"/>
    <lineage>
        <taxon>Eukaryota</taxon>
        <taxon>Fungi</taxon>
        <taxon>Fungi incertae sedis</taxon>
        <taxon>Mucoromycota</taxon>
        <taxon>Glomeromycotina</taxon>
        <taxon>Glomeromycetes</taxon>
        <taxon>Diversisporales</taxon>
        <taxon>Gigasporaceae</taxon>
        <taxon>Cetraspora</taxon>
    </lineage>
</organism>
<name>A0ACA9KQA4_9GLOM</name>
<keyword evidence="2" id="KW-1185">Reference proteome</keyword>
<evidence type="ECO:0000313" key="2">
    <source>
        <dbReference type="Proteomes" id="UP000789366"/>
    </source>
</evidence>
<proteinExistence type="predicted"/>
<evidence type="ECO:0000313" key="1">
    <source>
        <dbReference type="EMBL" id="CAG8487396.1"/>
    </source>
</evidence>
<dbReference type="Proteomes" id="UP000789366">
    <property type="component" value="Unassembled WGS sequence"/>
</dbReference>